<dbReference type="RefSeq" id="WP_066884703.1">
    <property type="nucleotide sequence ID" value="NZ_JYIJ01000016.1"/>
</dbReference>
<proteinExistence type="predicted"/>
<accession>A0A132MNS4</accession>
<dbReference type="Pfam" id="PF00571">
    <property type="entry name" value="CBS"/>
    <property type="match status" value="2"/>
</dbReference>
<dbReference type="EMBL" id="LAXD01000001">
    <property type="protein sequence ID" value="KWW99369.1"/>
    <property type="molecule type" value="Genomic_DNA"/>
</dbReference>
<organism evidence="4 7">
    <name type="scientific">Carbonactinospora thermoautotrophica</name>
    <dbReference type="NCBI Taxonomy" id="1469144"/>
    <lineage>
        <taxon>Bacteria</taxon>
        <taxon>Bacillati</taxon>
        <taxon>Actinomycetota</taxon>
        <taxon>Actinomycetes</taxon>
        <taxon>Kitasatosporales</taxon>
        <taxon>Carbonactinosporaceae</taxon>
        <taxon>Carbonactinospora</taxon>
    </lineage>
</organism>
<dbReference type="SUPFAM" id="SSF54631">
    <property type="entry name" value="CBS-domain pair"/>
    <property type="match status" value="1"/>
</dbReference>
<dbReference type="SMART" id="SM00116">
    <property type="entry name" value="CBS"/>
    <property type="match status" value="2"/>
</dbReference>
<evidence type="ECO:0000256" key="1">
    <source>
        <dbReference type="ARBA" id="ARBA00023122"/>
    </source>
</evidence>
<evidence type="ECO:0000313" key="8">
    <source>
        <dbReference type="Proteomes" id="UP000070598"/>
    </source>
</evidence>
<keyword evidence="5" id="KW-0808">Transferase</keyword>
<gene>
    <name evidence="4" type="ORF">LI90_1004</name>
    <name evidence="5" type="ORF">TH66_09810</name>
    <name evidence="6" type="ORF">TR74_20545</name>
</gene>
<feature type="domain" description="CBS" evidence="3">
    <location>
        <begin position="7"/>
        <end position="65"/>
    </location>
</feature>
<comment type="caution">
    <text evidence="4">The sequence shown here is derived from an EMBL/GenBank/DDBJ whole genome shotgun (WGS) entry which is preliminary data.</text>
</comment>
<reference evidence="4" key="3">
    <citation type="submission" date="2015-04" db="EMBL/GenBank/DDBJ databases">
        <title>Physiological reanalysis, assessment of diazotrophy, and genome sequences of multiple isolates of Streptomyces thermoautotrophicus.</title>
        <authorList>
            <person name="MacKellar D.C."/>
            <person name="Lieber L."/>
            <person name="Norman J."/>
            <person name="Bolger A."/>
            <person name="Tobin C."/>
            <person name="Murray J.W."/>
            <person name="Woodward J."/>
            <person name="Friesen M."/>
            <person name="Prell J."/>
        </authorList>
    </citation>
    <scope>NUCLEOTIDE SEQUENCE [LARGE SCALE GENOMIC DNA]</scope>
    <source>
        <strain evidence="4">H1</strain>
    </source>
</reference>
<sequence length="133" mass="14559">MQVREAMTTVVLTIGPRHTLREAARLMSARRVGAAVVIDPETSGIGILTERDILNAIGADQNPDTERAEAHLTSELVFATPDWTLEQAAEAMTRGGFRHLVVLEQDEVVGMISVRDIVRCWVREGAAPQQLVS</sequence>
<evidence type="ECO:0000313" key="6">
    <source>
        <dbReference type="EMBL" id="KWX06905.1"/>
    </source>
</evidence>
<dbReference type="STRING" id="1469144.LI90_1004"/>
<dbReference type="InterPro" id="IPR046342">
    <property type="entry name" value="CBS_dom_sf"/>
</dbReference>
<keyword evidence="5" id="KW-0418">Kinase</keyword>
<name>A0A132MNS4_9ACTN</name>
<dbReference type="AlphaFoldDB" id="A0A132MNS4"/>
<dbReference type="Proteomes" id="UP000070598">
    <property type="component" value="Unassembled WGS sequence"/>
</dbReference>
<evidence type="ECO:0000313" key="4">
    <source>
        <dbReference type="EMBL" id="KWW99369.1"/>
    </source>
</evidence>
<dbReference type="PANTHER" id="PTHR43080">
    <property type="entry name" value="CBS DOMAIN-CONTAINING PROTEIN CBSX3, MITOCHONDRIAL"/>
    <property type="match status" value="1"/>
</dbReference>
<reference evidence="8" key="2">
    <citation type="submission" date="2015-02" db="EMBL/GenBank/DDBJ databases">
        <title>Physiological reanalysis, assessment of diazotrophy, and genome sequences of multiple isolates of Streptomyces thermoautotrophicus.</title>
        <authorList>
            <person name="MacKellar D.C."/>
            <person name="Lieber L."/>
            <person name="Norman J."/>
            <person name="Bolger A."/>
            <person name="Tobin C."/>
            <person name="Murray J.W."/>
            <person name="Friesen M."/>
            <person name="Prell J."/>
        </authorList>
    </citation>
    <scope>NUCLEOTIDE SEQUENCE [LARGE SCALE GENOMIC DNA]</scope>
    <source>
        <strain evidence="8">UBT1</strain>
    </source>
</reference>
<dbReference type="Proteomes" id="UP000070188">
    <property type="component" value="Unassembled WGS sequence"/>
</dbReference>
<evidence type="ECO:0000313" key="7">
    <source>
        <dbReference type="Proteomes" id="UP000070188"/>
    </source>
</evidence>
<evidence type="ECO:0000313" key="9">
    <source>
        <dbReference type="Proteomes" id="UP000070659"/>
    </source>
</evidence>
<dbReference type="Gene3D" id="3.10.580.10">
    <property type="entry name" value="CBS-domain"/>
    <property type="match status" value="1"/>
</dbReference>
<dbReference type="EMBL" id="JYIK01001083">
    <property type="protein sequence ID" value="KWX06905.1"/>
    <property type="molecule type" value="Genomic_DNA"/>
</dbReference>
<dbReference type="GO" id="GO:0016301">
    <property type="term" value="F:kinase activity"/>
    <property type="evidence" value="ECO:0007669"/>
    <property type="project" value="UniProtKB-KW"/>
</dbReference>
<protein>
    <submittedName>
        <fullName evidence="5">Histidine kinase</fullName>
    </submittedName>
    <submittedName>
        <fullName evidence="4">Putative signal transduction protein</fullName>
    </submittedName>
</protein>
<keyword evidence="7" id="KW-1185">Reference proteome</keyword>
<dbReference type="PANTHER" id="PTHR43080:SF2">
    <property type="entry name" value="CBS DOMAIN-CONTAINING PROTEIN"/>
    <property type="match status" value="1"/>
</dbReference>
<evidence type="ECO:0000256" key="2">
    <source>
        <dbReference type="PROSITE-ProRule" id="PRU00703"/>
    </source>
</evidence>
<evidence type="ECO:0000313" key="5">
    <source>
        <dbReference type="EMBL" id="KWX04177.1"/>
    </source>
</evidence>
<dbReference type="OrthoDB" id="9807125at2"/>
<reference evidence="5 9" key="1">
    <citation type="submission" date="2015-02" db="EMBL/GenBank/DDBJ databases">
        <title>Physiological reanalysis, assessment of diazotrophy, and genome sequences of multiple isolates of Streptomyces thermoautotrophicus.</title>
        <authorList>
            <person name="MacKellar D.C."/>
            <person name="Lieber L."/>
            <person name="Norman J."/>
            <person name="Bolger A."/>
            <person name="Tobin C."/>
            <person name="Murray J.W."/>
            <person name="Prell J."/>
        </authorList>
    </citation>
    <scope>NUCLEOTIDE SEQUENCE [LARGE SCALE GENOMIC DNA]</scope>
    <source>
        <strain evidence="5 9">UBT1</strain>
    </source>
</reference>
<dbReference type="PATRIC" id="fig|1469144.10.peg.1121"/>
<dbReference type="InterPro" id="IPR051257">
    <property type="entry name" value="Diverse_CBS-Domain"/>
</dbReference>
<keyword evidence="1 2" id="KW-0129">CBS domain</keyword>
<evidence type="ECO:0000259" key="3">
    <source>
        <dbReference type="PROSITE" id="PS51371"/>
    </source>
</evidence>
<feature type="domain" description="CBS" evidence="3">
    <location>
        <begin position="72"/>
        <end position="127"/>
    </location>
</feature>
<dbReference type="InterPro" id="IPR000644">
    <property type="entry name" value="CBS_dom"/>
</dbReference>
<dbReference type="Proteomes" id="UP000070659">
    <property type="component" value="Unassembled WGS sequence"/>
</dbReference>
<dbReference type="EMBL" id="JYIJ01000016">
    <property type="protein sequence ID" value="KWX04177.1"/>
    <property type="molecule type" value="Genomic_DNA"/>
</dbReference>
<reference evidence="7" key="4">
    <citation type="submission" date="2015-04" db="EMBL/GenBank/DDBJ databases">
        <title>Physiological reanalysis, assessment of diazotrophy, and genome sequences of multiple isolates of Streptomyces thermoautotrophicus.</title>
        <authorList>
            <person name="MacKellar D.C."/>
            <person name="Lieber L."/>
            <person name="Norman J."/>
            <person name="Bolger A."/>
            <person name="Tobin C."/>
            <person name="Murray J.W."/>
            <person name="Chang R."/>
            <person name="Ford T."/>
            <person name="Nguyen P.Q."/>
            <person name="Woodward J."/>
            <person name="Permingeat H."/>
            <person name="Joshi N.S."/>
            <person name="Silver P.A."/>
            <person name="Usadel B."/>
            <person name="Rutherford A.W."/>
            <person name="Friesen M."/>
            <person name="Prell J."/>
        </authorList>
    </citation>
    <scope>NUCLEOTIDE SEQUENCE [LARGE SCALE GENOMIC DNA]</scope>
    <source>
        <strain evidence="7">H1</strain>
    </source>
</reference>
<dbReference type="PROSITE" id="PS51371">
    <property type="entry name" value="CBS"/>
    <property type="match status" value="2"/>
</dbReference>